<protein>
    <submittedName>
        <fullName evidence="1">Uncharacterized protein</fullName>
    </submittedName>
</protein>
<proteinExistence type="predicted"/>
<name>A0ACC0J8X2_CHOFU</name>
<keyword evidence="2" id="KW-1185">Reference proteome</keyword>
<dbReference type="Proteomes" id="UP001064048">
    <property type="component" value="Chromosome 14"/>
</dbReference>
<comment type="caution">
    <text evidence="1">The sequence shown here is derived from an EMBL/GenBank/DDBJ whole genome shotgun (WGS) entry which is preliminary data.</text>
</comment>
<reference evidence="1 2" key="1">
    <citation type="journal article" date="2022" name="Genome Biol. Evol.">
        <title>The Spruce Budworm Genome: Reconstructing the Evolutionary History of Antifreeze Proteins.</title>
        <authorList>
            <person name="Beliveau C."/>
            <person name="Gagne P."/>
            <person name="Picq S."/>
            <person name="Vernygora O."/>
            <person name="Keeling C.I."/>
            <person name="Pinkney K."/>
            <person name="Doucet D."/>
            <person name="Wen F."/>
            <person name="Johnston J.S."/>
            <person name="Maaroufi H."/>
            <person name="Boyle B."/>
            <person name="Laroche J."/>
            <person name="Dewar K."/>
            <person name="Juretic N."/>
            <person name="Blackburn G."/>
            <person name="Nisole A."/>
            <person name="Brunet B."/>
            <person name="Brandao M."/>
            <person name="Lumley L."/>
            <person name="Duan J."/>
            <person name="Quan G."/>
            <person name="Lucarotti C.J."/>
            <person name="Roe A.D."/>
            <person name="Sperling F.A.H."/>
            <person name="Levesque R.C."/>
            <person name="Cusson M."/>
        </authorList>
    </citation>
    <scope>NUCLEOTIDE SEQUENCE [LARGE SCALE GENOMIC DNA]</scope>
    <source>
        <strain evidence="1">Glfc:IPQL:Cfum</strain>
    </source>
</reference>
<dbReference type="EMBL" id="CM046114">
    <property type="protein sequence ID" value="KAI8420578.1"/>
    <property type="molecule type" value="Genomic_DNA"/>
</dbReference>
<sequence length="82" mass="8898">MFPSSVARLDVVRDGRGRGGAVGERGGRRRLWRALAADRTSWRPRCCCWRGPPPTSRSGSWAGPAGRVHSPMGERLLASPSV</sequence>
<evidence type="ECO:0000313" key="2">
    <source>
        <dbReference type="Proteomes" id="UP001064048"/>
    </source>
</evidence>
<accession>A0ACC0J8X2</accession>
<organism evidence="1 2">
    <name type="scientific">Choristoneura fumiferana</name>
    <name type="common">Spruce budworm moth</name>
    <name type="synonym">Archips fumiferana</name>
    <dbReference type="NCBI Taxonomy" id="7141"/>
    <lineage>
        <taxon>Eukaryota</taxon>
        <taxon>Metazoa</taxon>
        <taxon>Ecdysozoa</taxon>
        <taxon>Arthropoda</taxon>
        <taxon>Hexapoda</taxon>
        <taxon>Insecta</taxon>
        <taxon>Pterygota</taxon>
        <taxon>Neoptera</taxon>
        <taxon>Endopterygota</taxon>
        <taxon>Lepidoptera</taxon>
        <taxon>Glossata</taxon>
        <taxon>Ditrysia</taxon>
        <taxon>Tortricoidea</taxon>
        <taxon>Tortricidae</taxon>
        <taxon>Tortricinae</taxon>
        <taxon>Choristoneura</taxon>
    </lineage>
</organism>
<evidence type="ECO:0000313" key="1">
    <source>
        <dbReference type="EMBL" id="KAI8420578.1"/>
    </source>
</evidence>
<gene>
    <name evidence="1" type="ORF">MSG28_009030</name>
</gene>